<accession>A0A3D8QS66</accession>
<dbReference type="PROSITE" id="PS00086">
    <property type="entry name" value="CYTOCHROME_P450"/>
    <property type="match status" value="1"/>
</dbReference>
<evidence type="ECO:0008006" key="12">
    <source>
        <dbReference type="Google" id="ProtNLM"/>
    </source>
</evidence>
<sequence length="413" mass="45660">MATIYSARANMRKADTYSVMSASSHVPSTINYINKQQHASKRKVLARLFTKTALRDVKDQILRHVNTFCAGLAGENYQPAWGAPKNIAAWSDYLTLNIINNLCYGKAFGLLREETHRYIPNIISCCFFQPKIAKYKLNHIFLSTISSQIQQFGGWIKQQADARKAAFAGTTSSTSPARDFFAHLSSPQPGNATQSAPTRKEIWVELLQLVIAGADTTAVAISGVFFHLLHTPSALSQTTAEILHTFDSYSDIRPGAKLRSCKFLHACINEALRLSPPVTGLAPRTVLRGGIEVDGVHFPEGTIVGSPIYALHRNSAYFAQPDSFVPGRWLSGEGGEDTYSAAGGRVPFCPFSVGPRSCVARRLAMDEISVAIARTLFLYELRLDGEWEGKEEYQLKGWMTSSREGPFVQFRSR</sequence>
<dbReference type="AlphaFoldDB" id="A0A3D8QS66"/>
<evidence type="ECO:0000256" key="5">
    <source>
        <dbReference type="ARBA" id="ARBA00023002"/>
    </source>
</evidence>
<evidence type="ECO:0000313" key="11">
    <source>
        <dbReference type="Proteomes" id="UP000256690"/>
    </source>
</evidence>
<feature type="binding site" description="axial binding residue" evidence="8">
    <location>
        <position position="358"/>
    </location>
    <ligand>
        <name>heme</name>
        <dbReference type="ChEBI" id="CHEBI:30413"/>
    </ligand>
    <ligandPart>
        <name>Fe</name>
        <dbReference type="ChEBI" id="CHEBI:18248"/>
    </ligandPart>
</feature>
<dbReference type="InterPro" id="IPR017972">
    <property type="entry name" value="Cyt_P450_CS"/>
</dbReference>
<protein>
    <recommendedName>
        <fullName evidence="12">Cytochrome P450</fullName>
    </recommendedName>
</protein>
<dbReference type="SUPFAM" id="SSF48264">
    <property type="entry name" value="Cytochrome P450"/>
    <property type="match status" value="1"/>
</dbReference>
<evidence type="ECO:0000256" key="2">
    <source>
        <dbReference type="ARBA" id="ARBA00010617"/>
    </source>
</evidence>
<keyword evidence="5 9" id="KW-0560">Oxidoreductase</keyword>
<dbReference type="Pfam" id="PF00067">
    <property type="entry name" value="p450"/>
    <property type="match status" value="1"/>
</dbReference>
<evidence type="ECO:0000256" key="6">
    <source>
        <dbReference type="ARBA" id="ARBA00023004"/>
    </source>
</evidence>
<dbReference type="RefSeq" id="XP_026599677.1">
    <property type="nucleotide sequence ID" value="XM_026751945.1"/>
</dbReference>
<dbReference type="EMBL" id="PVWQ01000014">
    <property type="protein sequence ID" value="RDW64518.1"/>
    <property type="molecule type" value="Genomic_DNA"/>
</dbReference>
<keyword evidence="4 8" id="KW-0479">Metal-binding</keyword>
<dbReference type="PRINTS" id="PR00463">
    <property type="entry name" value="EP450I"/>
</dbReference>
<keyword evidence="7 9" id="KW-0503">Monooxygenase</keyword>
<dbReference type="CDD" id="cd11061">
    <property type="entry name" value="CYP67-like"/>
    <property type="match status" value="1"/>
</dbReference>
<dbReference type="InterPro" id="IPR050121">
    <property type="entry name" value="Cytochrome_P450_monoxygenase"/>
</dbReference>
<evidence type="ECO:0000313" key="10">
    <source>
        <dbReference type="EMBL" id="RDW64518.1"/>
    </source>
</evidence>
<organism evidence="10 11">
    <name type="scientific">Aspergillus mulundensis</name>
    <dbReference type="NCBI Taxonomy" id="1810919"/>
    <lineage>
        <taxon>Eukaryota</taxon>
        <taxon>Fungi</taxon>
        <taxon>Dikarya</taxon>
        <taxon>Ascomycota</taxon>
        <taxon>Pezizomycotina</taxon>
        <taxon>Eurotiomycetes</taxon>
        <taxon>Eurotiomycetidae</taxon>
        <taxon>Eurotiales</taxon>
        <taxon>Aspergillaceae</taxon>
        <taxon>Aspergillus</taxon>
        <taxon>Aspergillus subgen. Nidulantes</taxon>
    </lineage>
</organism>
<proteinExistence type="inferred from homology"/>
<dbReference type="OrthoDB" id="1470350at2759"/>
<reference evidence="10 11" key="1">
    <citation type="journal article" date="2018" name="IMA Fungus">
        <title>IMA Genome-F 9: Draft genome sequence of Annulohypoxylon stygium, Aspergillus mulundensis, Berkeleyomyces basicola (syn. Thielaviopsis basicola), Ceratocystis smalleyi, two Cercospora beticola strains, Coleophoma cylindrospora, Fusarium fracticaudum, Phialophora cf. hyalina, and Morchella septimelata.</title>
        <authorList>
            <person name="Wingfield B.D."/>
            <person name="Bills G.F."/>
            <person name="Dong Y."/>
            <person name="Huang W."/>
            <person name="Nel W.J."/>
            <person name="Swalarsk-Parry B.S."/>
            <person name="Vaghefi N."/>
            <person name="Wilken P.M."/>
            <person name="An Z."/>
            <person name="de Beer Z.W."/>
            <person name="De Vos L."/>
            <person name="Chen L."/>
            <person name="Duong T.A."/>
            <person name="Gao Y."/>
            <person name="Hammerbacher A."/>
            <person name="Kikkert J.R."/>
            <person name="Li Y."/>
            <person name="Li H."/>
            <person name="Li K."/>
            <person name="Li Q."/>
            <person name="Liu X."/>
            <person name="Ma X."/>
            <person name="Naidoo K."/>
            <person name="Pethybridge S.J."/>
            <person name="Sun J."/>
            <person name="Steenkamp E.T."/>
            <person name="van der Nest M.A."/>
            <person name="van Wyk S."/>
            <person name="Wingfield M.J."/>
            <person name="Xiong C."/>
            <person name="Yue Q."/>
            <person name="Zhang X."/>
        </authorList>
    </citation>
    <scope>NUCLEOTIDE SEQUENCE [LARGE SCALE GENOMIC DNA]</scope>
    <source>
        <strain evidence="10 11">DSM 5745</strain>
    </source>
</reference>
<dbReference type="PRINTS" id="PR00385">
    <property type="entry name" value="P450"/>
</dbReference>
<evidence type="ECO:0000256" key="9">
    <source>
        <dbReference type="RuleBase" id="RU000461"/>
    </source>
</evidence>
<dbReference type="GO" id="GO:0044550">
    <property type="term" value="P:secondary metabolite biosynthetic process"/>
    <property type="evidence" value="ECO:0007669"/>
    <property type="project" value="UniProtKB-ARBA"/>
</dbReference>
<keyword evidence="6 8" id="KW-0408">Iron</keyword>
<evidence type="ECO:0000256" key="1">
    <source>
        <dbReference type="ARBA" id="ARBA00001971"/>
    </source>
</evidence>
<evidence type="ECO:0000256" key="4">
    <source>
        <dbReference type="ARBA" id="ARBA00022723"/>
    </source>
</evidence>
<dbReference type="InterPro" id="IPR002401">
    <property type="entry name" value="Cyt_P450_E_grp-I"/>
</dbReference>
<comment type="cofactor">
    <cofactor evidence="1 8">
        <name>heme</name>
        <dbReference type="ChEBI" id="CHEBI:30413"/>
    </cofactor>
</comment>
<evidence type="ECO:0000256" key="7">
    <source>
        <dbReference type="ARBA" id="ARBA00023033"/>
    </source>
</evidence>
<dbReference type="PANTHER" id="PTHR24305:SF237">
    <property type="entry name" value="CYTOCHROME P450 MONOOXYGENASE ATNE-RELATED"/>
    <property type="match status" value="1"/>
</dbReference>
<comment type="similarity">
    <text evidence="2 9">Belongs to the cytochrome P450 family.</text>
</comment>
<dbReference type="Proteomes" id="UP000256690">
    <property type="component" value="Unassembled WGS sequence"/>
</dbReference>
<dbReference type="GO" id="GO:0016705">
    <property type="term" value="F:oxidoreductase activity, acting on paired donors, with incorporation or reduction of molecular oxygen"/>
    <property type="evidence" value="ECO:0007669"/>
    <property type="project" value="InterPro"/>
</dbReference>
<dbReference type="Gene3D" id="1.10.630.10">
    <property type="entry name" value="Cytochrome P450"/>
    <property type="match status" value="1"/>
</dbReference>
<dbReference type="GO" id="GO:0005506">
    <property type="term" value="F:iron ion binding"/>
    <property type="evidence" value="ECO:0007669"/>
    <property type="project" value="InterPro"/>
</dbReference>
<dbReference type="InterPro" id="IPR036396">
    <property type="entry name" value="Cyt_P450_sf"/>
</dbReference>
<keyword evidence="11" id="KW-1185">Reference proteome</keyword>
<dbReference type="GO" id="GO:0004497">
    <property type="term" value="F:monooxygenase activity"/>
    <property type="evidence" value="ECO:0007669"/>
    <property type="project" value="UniProtKB-KW"/>
</dbReference>
<name>A0A3D8QS66_9EURO</name>
<dbReference type="GeneID" id="38120299"/>
<dbReference type="GO" id="GO:0020037">
    <property type="term" value="F:heme binding"/>
    <property type="evidence" value="ECO:0007669"/>
    <property type="project" value="InterPro"/>
</dbReference>
<dbReference type="PANTHER" id="PTHR24305">
    <property type="entry name" value="CYTOCHROME P450"/>
    <property type="match status" value="1"/>
</dbReference>
<comment type="caution">
    <text evidence="10">The sequence shown here is derived from an EMBL/GenBank/DDBJ whole genome shotgun (WGS) entry which is preliminary data.</text>
</comment>
<dbReference type="STRING" id="1810919.A0A3D8QS66"/>
<keyword evidence="3 8" id="KW-0349">Heme</keyword>
<evidence type="ECO:0000256" key="8">
    <source>
        <dbReference type="PIRSR" id="PIRSR602401-1"/>
    </source>
</evidence>
<gene>
    <name evidence="10" type="ORF">DSM5745_09929</name>
</gene>
<dbReference type="InterPro" id="IPR001128">
    <property type="entry name" value="Cyt_P450"/>
</dbReference>
<evidence type="ECO:0000256" key="3">
    <source>
        <dbReference type="ARBA" id="ARBA00022617"/>
    </source>
</evidence>